<dbReference type="InterPro" id="IPR036390">
    <property type="entry name" value="WH_DNA-bd_sf"/>
</dbReference>
<dbReference type="InterPro" id="IPR036597">
    <property type="entry name" value="Fido-like_dom_sf"/>
</dbReference>
<dbReference type="SUPFAM" id="SSF140931">
    <property type="entry name" value="Fic-like"/>
    <property type="match status" value="1"/>
</dbReference>
<evidence type="ECO:0000313" key="3">
    <source>
        <dbReference type="Proteomes" id="UP001165524"/>
    </source>
</evidence>
<dbReference type="PROSITE" id="PS51459">
    <property type="entry name" value="FIDO"/>
    <property type="match status" value="1"/>
</dbReference>
<proteinExistence type="predicted"/>
<reference evidence="2" key="1">
    <citation type="submission" date="2022-04" db="EMBL/GenBank/DDBJ databases">
        <title>Alcanivorax sp. CY1518 draft genome sequence.</title>
        <authorList>
            <person name="Zhao G."/>
            <person name="An M."/>
        </authorList>
    </citation>
    <scope>NUCLEOTIDE SEQUENCE</scope>
    <source>
        <strain evidence="2">CY1518</strain>
    </source>
</reference>
<dbReference type="RefSeq" id="WP_246949738.1">
    <property type="nucleotide sequence ID" value="NZ_JALKII010000002.1"/>
</dbReference>
<dbReference type="Proteomes" id="UP001165524">
    <property type="component" value="Unassembled WGS sequence"/>
</dbReference>
<dbReference type="PANTHER" id="PTHR13504">
    <property type="entry name" value="FIDO DOMAIN-CONTAINING PROTEIN DDB_G0283145"/>
    <property type="match status" value="1"/>
</dbReference>
<protein>
    <submittedName>
        <fullName evidence="2">Fic family protein</fullName>
    </submittedName>
</protein>
<feature type="domain" description="Fido" evidence="1">
    <location>
        <begin position="177"/>
        <end position="334"/>
    </location>
</feature>
<dbReference type="Gene3D" id="1.10.3290.10">
    <property type="entry name" value="Fido-like domain"/>
    <property type="match status" value="1"/>
</dbReference>
<dbReference type="SUPFAM" id="SSF46785">
    <property type="entry name" value="Winged helix' DNA-binding domain"/>
    <property type="match status" value="1"/>
</dbReference>
<dbReference type="Pfam" id="PF02661">
    <property type="entry name" value="Fic"/>
    <property type="match status" value="1"/>
</dbReference>
<keyword evidence="3" id="KW-1185">Reference proteome</keyword>
<sequence>MEALFRDIARLDPEAQAAYMALHSPLDEQGRYLPFDELFYRFPESMDITLAWGIIKSARRQQQQSLMFPRPPLASASFMLTPLIQRTVSQADRYATTHALQGMSDKVGERERLGYLLEGLIEDEAISSSQLEGAATTLHVAKKMLRRNREPRTADERMILGNYKLMQHAWQVRDQPLSLAMICDFHRIAVAGIDDDQYRPGAFRDTDDVVVVDQDGDIVHQPPPAEGLEARLQSVCDWVNACHDDAQRPEYIHPLVKAVVLHFTIGFEHPFRDGNGRVARALFYWFMFKNEYAAFRYIAISVLLKRAATRYGRSYLYSETDGLDLTYFIEYQCEVIGRAIALFQENFQRVARDIEECNAWLDRSGLNQRMSHRHQLVLQVARAGLANVFTITNVADRLGCSYNTAAKVLNDLVDYGLFRKRKAGREWLYSMRQRREIISDWRDVR</sequence>
<dbReference type="InterPro" id="IPR003812">
    <property type="entry name" value="Fido"/>
</dbReference>
<gene>
    <name evidence="2" type="ORF">MU846_05340</name>
</gene>
<evidence type="ECO:0000259" key="1">
    <source>
        <dbReference type="PROSITE" id="PS51459"/>
    </source>
</evidence>
<dbReference type="EMBL" id="JALKII010000002">
    <property type="protein sequence ID" value="MCK0537129.1"/>
    <property type="molecule type" value="Genomic_DNA"/>
</dbReference>
<comment type="caution">
    <text evidence="2">The sequence shown here is derived from an EMBL/GenBank/DDBJ whole genome shotgun (WGS) entry which is preliminary data.</text>
</comment>
<organism evidence="2 3">
    <name type="scientific">Alcanivorax quisquiliarum</name>
    <dbReference type="NCBI Taxonomy" id="2933565"/>
    <lineage>
        <taxon>Bacteria</taxon>
        <taxon>Pseudomonadati</taxon>
        <taxon>Pseudomonadota</taxon>
        <taxon>Gammaproteobacteria</taxon>
        <taxon>Oceanospirillales</taxon>
        <taxon>Alcanivoracaceae</taxon>
        <taxon>Alcanivorax</taxon>
    </lineage>
</organism>
<dbReference type="PANTHER" id="PTHR13504:SF38">
    <property type="entry name" value="FIDO DOMAIN-CONTAINING PROTEIN"/>
    <property type="match status" value="1"/>
</dbReference>
<dbReference type="InterPro" id="IPR040198">
    <property type="entry name" value="Fido_containing"/>
</dbReference>
<evidence type="ECO:0000313" key="2">
    <source>
        <dbReference type="EMBL" id="MCK0537129.1"/>
    </source>
</evidence>
<name>A0ABT0E5N9_9GAMM</name>
<accession>A0ABT0E5N9</accession>